<dbReference type="NCBIfam" id="TIGR01730">
    <property type="entry name" value="RND_mfp"/>
    <property type="match status" value="1"/>
</dbReference>
<dbReference type="RefSeq" id="WP_092330263.1">
    <property type="nucleotide sequence ID" value="NZ_FNCP01000003.1"/>
</dbReference>
<protein>
    <submittedName>
        <fullName evidence="7">RND family efflux transporter, MFP subunit</fullName>
    </submittedName>
</protein>
<dbReference type="AlphaFoldDB" id="A0A1G7UHK9"/>
<evidence type="ECO:0000256" key="2">
    <source>
        <dbReference type="SAM" id="Coils"/>
    </source>
</evidence>
<evidence type="ECO:0000256" key="1">
    <source>
        <dbReference type="ARBA" id="ARBA00009477"/>
    </source>
</evidence>
<dbReference type="Pfam" id="PF25954">
    <property type="entry name" value="Beta-barrel_RND_2"/>
    <property type="match status" value="1"/>
</dbReference>
<evidence type="ECO:0000259" key="4">
    <source>
        <dbReference type="Pfam" id="PF25917"/>
    </source>
</evidence>
<comment type="similarity">
    <text evidence="1">Belongs to the membrane fusion protein (MFP) (TC 8.A.1) family.</text>
</comment>
<dbReference type="Pfam" id="PF25989">
    <property type="entry name" value="YknX_C"/>
    <property type="match status" value="1"/>
</dbReference>
<dbReference type="InterPro" id="IPR058792">
    <property type="entry name" value="Beta-barrel_RND_2"/>
</dbReference>
<proteinExistence type="inferred from homology"/>
<dbReference type="SUPFAM" id="SSF111369">
    <property type="entry name" value="HlyD-like secretion proteins"/>
    <property type="match status" value="1"/>
</dbReference>
<dbReference type="Gene3D" id="2.40.420.20">
    <property type="match status" value="1"/>
</dbReference>
<dbReference type="Gene3D" id="2.40.50.100">
    <property type="match status" value="1"/>
</dbReference>
<dbReference type="Gene3D" id="2.40.30.170">
    <property type="match status" value="1"/>
</dbReference>
<evidence type="ECO:0000313" key="8">
    <source>
        <dbReference type="Proteomes" id="UP000198656"/>
    </source>
</evidence>
<dbReference type="Proteomes" id="UP000198656">
    <property type="component" value="Unassembled WGS sequence"/>
</dbReference>
<dbReference type="GO" id="GO:1990281">
    <property type="term" value="C:efflux pump complex"/>
    <property type="evidence" value="ECO:0007669"/>
    <property type="project" value="TreeGrafter"/>
</dbReference>
<sequence length="378" mass="40681">MSRKRVIIILVVVLVFVAGVTLVKGKKTTPVAKITSPNIVSVKVAQAKYVAKDSTLTYKASLEASEEGIIAGKISGKVVQVVFENGDYVSQGDTLIKLDDQDIKNNIESSESKILSSQLSLEANQLTLEDAQISYDRSKTLFDQRAISKADLEIAETTLKKAKNSVESTKAALNTAQIDLKILQESLVNTTITAPISGVIDEKSVSIGQYANMGTTLGKVKNISPIYAVIEVDQNEISSLKLEQSAKVKVGVDQVKEYDGMINSIEVSADISSRVFKCKVLVDNPDQSLKPGIYANVEIVGNQKEEVLSVPTDALSGTQGDYTVFVNDEGIARKHIVSIGEITNGLVEIKDGLEEEDSVIITNVNTIQDGDTVSAVTE</sequence>
<evidence type="ECO:0000313" key="7">
    <source>
        <dbReference type="EMBL" id="SDG46741.1"/>
    </source>
</evidence>
<dbReference type="InterPro" id="IPR058624">
    <property type="entry name" value="MdtA-like_HH"/>
</dbReference>
<dbReference type="PANTHER" id="PTHR30469">
    <property type="entry name" value="MULTIDRUG RESISTANCE PROTEIN MDTA"/>
    <property type="match status" value="1"/>
</dbReference>
<dbReference type="Pfam" id="PF25876">
    <property type="entry name" value="HH_MFP_RND"/>
    <property type="match status" value="1"/>
</dbReference>
<feature type="domain" description="YknX-like C-terminal permuted SH3-like" evidence="6">
    <location>
        <begin position="307"/>
        <end position="374"/>
    </location>
</feature>
<dbReference type="PANTHER" id="PTHR30469:SF15">
    <property type="entry name" value="HLYD FAMILY OF SECRETION PROTEINS"/>
    <property type="match status" value="1"/>
</dbReference>
<keyword evidence="8" id="KW-1185">Reference proteome</keyword>
<accession>A0A1G7UHK9</accession>
<dbReference type="GO" id="GO:0015562">
    <property type="term" value="F:efflux transmembrane transporter activity"/>
    <property type="evidence" value="ECO:0007669"/>
    <property type="project" value="InterPro"/>
</dbReference>
<dbReference type="OrthoDB" id="1806446at2"/>
<evidence type="ECO:0000259" key="6">
    <source>
        <dbReference type="Pfam" id="PF25989"/>
    </source>
</evidence>
<name>A0A1G7UHK9_9FIRM</name>
<feature type="domain" description="Multidrug resistance protein MdtA-like barrel-sandwich hybrid" evidence="4">
    <location>
        <begin position="71"/>
        <end position="218"/>
    </location>
</feature>
<evidence type="ECO:0000259" key="3">
    <source>
        <dbReference type="Pfam" id="PF25876"/>
    </source>
</evidence>
<dbReference type="STRING" id="1121419.SAMN05443529_103140"/>
<dbReference type="InterPro" id="IPR058625">
    <property type="entry name" value="MdtA-like_BSH"/>
</dbReference>
<reference evidence="8" key="1">
    <citation type="submission" date="2016-10" db="EMBL/GenBank/DDBJ databases">
        <authorList>
            <person name="Varghese N."/>
            <person name="Submissions S."/>
        </authorList>
    </citation>
    <scope>NUCLEOTIDE SEQUENCE [LARGE SCALE GENOMIC DNA]</scope>
    <source>
        <strain evidence="8">DSM 8344</strain>
    </source>
</reference>
<dbReference type="EMBL" id="FNCP01000003">
    <property type="protein sequence ID" value="SDG46741.1"/>
    <property type="molecule type" value="Genomic_DNA"/>
</dbReference>
<keyword evidence="2" id="KW-0175">Coiled coil</keyword>
<dbReference type="InterPro" id="IPR006143">
    <property type="entry name" value="RND_pump_MFP"/>
</dbReference>
<dbReference type="InterPro" id="IPR058637">
    <property type="entry name" value="YknX-like_C"/>
</dbReference>
<dbReference type="Pfam" id="PF25917">
    <property type="entry name" value="BSH_RND"/>
    <property type="match status" value="1"/>
</dbReference>
<evidence type="ECO:0000259" key="5">
    <source>
        <dbReference type="Pfam" id="PF25954"/>
    </source>
</evidence>
<feature type="coiled-coil region" evidence="2">
    <location>
        <begin position="152"/>
        <end position="186"/>
    </location>
</feature>
<gene>
    <name evidence="7" type="ORF">SAMN05443529_103140</name>
</gene>
<feature type="domain" description="Multidrug resistance protein MdtA-like alpha-helical hairpin" evidence="3">
    <location>
        <begin position="120"/>
        <end position="181"/>
    </location>
</feature>
<organism evidence="7 8">
    <name type="scientific">Desulfosporosinus hippei DSM 8344</name>
    <dbReference type="NCBI Taxonomy" id="1121419"/>
    <lineage>
        <taxon>Bacteria</taxon>
        <taxon>Bacillati</taxon>
        <taxon>Bacillota</taxon>
        <taxon>Clostridia</taxon>
        <taxon>Eubacteriales</taxon>
        <taxon>Desulfitobacteriaceae</taxon>
        <taxon>Desulfosporosinus</taxon>
    </lineage>
</organism>
<dbReference type="Gene3D" id="1.10.287.470">
    <property type="entry name" value="Helix hairpin bin"/>
    <property type="match status" value="1"/>
</dbReference>
<feature type="domain" description="CusB-like beta-barrel" evidence="5">
    <location>
        <begin position="228"/>
        <end position="301"/>
    </location>
</feature>